<gene>
    <name evidence="1" type="ORF">C7T94_09825</name>
</gene>
<sequence length="160" mass="18904">MIFKTLWRKKPKSNDKESDLRNSSDRFNFKTAIETRFSDYDMMGHVNNATYFTYLENARAKYWREIIKWDWQKTGIVLAHAELDFIKPIQLNDQIGIYVRTSRIGRSSFELEYKIVKNSAQGEQLCSTGKTTCIAVNYQDKRPTAIPEDERSRMINFEQL</sequence>
<name>A0A2T3HKF1_9SPHI</name>
<comment type="caution">
    <text evidence="1">The sequence shown here is derived from an EMBL/GenBank/DDBJ whole genome shotgun (WGS) entry which is preliminary data.</text>
</comment>
<organism evidence="1 2">
    <name type="scientific">Pedobacter yulinensis</name>
    <dbReference type="NCBI Taxonomy" id="2126353"/>
    <lineage>
        <taxon>Bacteria</taxon>
        <taxon>Pseudomonadati</taxon>
        <taxon>Bacteroidota</taxon>
        <taxon>Sphingobacteriia</taxon>
        <taxon>Sphingobacteriales</taxon>
        <taxon>Sphingobacteriaceae</taxon>
        <taxon>Pedobacter</taxon>
    </lineage>
</organism>
<keyword evidence="2" id="KW-1185">Reference proteome</keyword>
<proteinExistence type="predicted"/>
<dbReference type="GO" id="GO:0047617">
    <property type="term" value="F:fatty acyl-CoA hydrolase activity"/>
    <property type="evidence" value="ECO:0007669"/>
    <property type="project" value="TreeGrafter"/>
</dbReference>
<dbReference type="CDD" id="cd00586">
    <property type="entry name" value="4HBT"/>
    <property type="match status" value="1"/>
</dbReference>
<dbReference type="Proteomes" id="UP000240912">
    <property type="component" value="Unassembled WGS sequence"/>
</dbReference>
<dbReference type="OrthoDB" id="9791529at2"/>
<dbReference type="Gene3D" id="3.10.129.10">
    <property type="entry name" value="Hotdog Thioesterase"/>
    <property type="match status" value="1"/>
</dbReference>
<dbReference type="PANTHER" id="PTHR31793">
    <property type="entry name" value="4-HYDROXYBENZOYL-COA THIOESTERASE FAMILY MEMBER"/>
    <property type="match status" value="1"/>
</dbReference>
<protein>
    <submittedName>
        <fullName evidence="1">Acyl-CoA thioesterase</fullName>
    </submittedName>
</protein>
<dbReference type="PANTHER" id="PTHR31793:SF24">
    <property type="entry name" value="LONG-CHAIN ACYL-COA THIOESTERASE FADM"/>
    <property type="match status" value="1"/>
</dbReference>
<evidence type="ECO:0000313" key="2">
    <source>
        <dbReference type="Proteomes" id="UP000240912"/>
    </source>
</evidence>
<dbReference type="RefSeq" id="WP_107215181.1">
    <property type="nucleotide sequence ID" value="NZ_KZ686269.1"/>
</dbReference>
<dbReference type="InterPro" id="IPR050563">
    <property type="entry name" value="4-hydroxybenzoyl-CoA_TE"/>
</dbReference>
<dbReference type="InterPro" id="IPR029069">
    <property type="entry name" value="HotDog_dom_sf"/>
</dbReference>
<accession>A0A2T3HKF1</accession>
<evidence type="ECO:0000313" key="1">
    <source>
        <dbReference type="EMBL" id="PST82922.1"/>
    </source>
</evidence>
<reference evidence="1 2" key="1">
    <citation type="submission" date="2018-03" db="EMBL/GenBank/DDBJ databases">
        <authorList>
            <person name="Keele B.F."/>
        </authorList>
    </citation>
    <scope>NUCLEOTIDE SEQUENCE [LARGE SCALE GENOMIC DNA]</scope>
    <source>
        <strain evidence="1 2">YL28-9</strain>
    </source>
</reference>
<dbReference type="EMBL" id="PYLS01000005">
    <property type="protein sequence ID" value="PST82922.1"/>
    <property type="molecule type" value="Genomic_DNA"/>
</dbReference>
<dbReference type="AlphaFoldDB" id="A0A2T3HKF1"/>
<dbReference type="Pfam" id="PF13279">
    <property type="entry name" value="4HBT_2"/>
    <property type="match status" value="1"/>
</dbReference>
<dbReference type="SUPFAM" id="SSF54637">
    <property type="entry name" value="Thioesterase/thiol ester dehydrase-isomerase"/>
    <property type="match status" value="1"/>
</dbReference>